<dbReference type="AlphaFoldDB" id="A0A266Q9V1"/>
<organism evidence="3 4">
    <name type="scientific">Cellvibrio mixtus</name>
    <dbReference type="NCBI Taxonomy" id="39650"/>
    <lineage>
        <taxon>Bacteria</taxon>
        <taxon>Pseudomonadati</taxon>
        <taxon>Pseudomonadota</taxon>
        <taxon>Gammaproteobacteria</taxon>
        <taxon>Cellvibrionales</taxon>
        <taxon>Cellvibrionaceae</taxon>
        <taxon>Cellvibrio</taxon>
    </lineage>
</organism>
<keyword evidence="4" id="KW-1185">Reference proteome</keyword>
<dbReference type="PRINTS" id="PR00081">
    <property type="entry name" value="GDHRDH"/>
</dbReference>
<evidence type="ECO:0000313" key="4">
    <source>
        <dbReference type="Proteomes" id="UP000216101"/>
    </source>
</evidence>
<dbReference type="FunFam" id="3.40.50.720:FF:000084">
    <property type="entry name" value="Short-chain dehydrogenase reductase"/>
    <property type="match status" value="1"/>
</dbReference>
<evidence type="ECO:0000313" key="3">
    <source>
        <dbReference type="EMBL" id="OZY86622.1"/>
    </source>
</evidence>
<dbReference type="PANTHER" id="PTHR43639:SF1">
    <property type="entry name" value="SHORT-CHAIN DEHYDROGENASE_REDUCTASE FAMILY PROTEIN"/>
    <property type="match status" value="1"/>
</dbReference>
<accession>A0A266Q9V1</accession>
<dbReference type="InterPro" id="IPR002347">
    <property type="entry name" value="SDR_fam"/>
</dbReference>
<dbReference type="InterPro" id="IPR036291">
    <property type="entry name" value="NAD(P)-bd_dom_sf"/>
</dbReference>
<dbReference type="PRINTS" id="PR00080">
    <property type="entry name" value="SDRFAMILY"/>
</dbReference>
<protein>
    <submittedName>
        <fullName evidence="3">Pteridine reductase</fullName>
    </submittedName>
</protein>
<sequence length="253" mass="27303">MPNNTKVALVTGAAKRIGAEVARHLHAANFNLVIHYHHSETDARSLASELNAVRANSAIAIGADLNNHAQLQALAKEASAQWDCLTLLVNNASSFYPTPFDKASLEDWDNLIGSNLKAPYFLAQALAPQLTAAAGCIINIADIYAEKPLRNHTIYSIAKAGNLMLTKSLAQELAPRVRVNGIAPGAILWPDDSHKKPEDKLSDEDKEKMLCKIPLQQRGQAQDIAKAILFLVNDAPYVTGQILAVDGGRSLTI</sequence>
<comment type="similarity">
    <text evidence="1">Belongs to the short-chain dehydrogenases/reductases (SDR) family.</text>
</comment>
<keyword evidence="2" id="KW-0560">Oxidoreductase</keyword>
<dbReference type="Gene3D" id="3.40.50.720">
    <property type="entry name" value="NAD(P)-binding Rossmann-like Domain"/>
    <property type="match status" value="1"/>
</dbReference>
<dbReference type="EMBL" id="NHNI01000001">
    <property type="protein sequence ID" value="OZY86622.1"/>
    <property type="molecule type" value="Genomic_DNA"/>
</dbReference>
<dbReference type="GO" id="GO:0016491">
    <property type="term" value="F:oxidoreductase activity"/>
    <property type="evidence" value="ECO:0007669"/>
    <property type="project" value="UniProtKB-KW"/>
</dbReference>
<name>A0A266Q9V1_9GAMM</name>
<proteinExistence type="inferred from homology"/>
<evidence type="ECO:0000256" key="2">
    <source>
        <dbReference type="ARBA" id="ARBA00023002"/>
    </source>
</evidence>
<reference evidence="4" key="1">
    <citation type="submission" date="2017-05" db="EMBL/GenBank/DDBJ databases">
        <authorList>
            <person name="Barney B.M."/>
        </authorList>
    </citation>
    <scope>NUCLEOTIDE SEQUENCE [LARGE SCALE GENOMIC DNA]</scope>
    <source>
        <strain evidence="4">PSBB022</strain>
    </source>
</reference>
<gene>
    <name evidence="3" type="ORF">CBP51_06280</name>
</gene>
<dbReference type="PANTHER" id="PTHR43639">
    <property type="entry name" value="OXIDOREDUCTASE, SHORT-CHAIN DEHYDROGENASE/REDUCTASE FAMILY (AFU_ORTHOLOGUE AFUA_5G02870)"/>
    <property type="match status" value="1"/>
</dbReference>
<evidence type="ECO:0000256" key="1">
    <source>
        <dbReference type="ARBA" id="ARBA00006484"/>
    </source>
</evidence>
<dbReference type="NCBIfam" id="NF006598">
    <property type="entry name" value="PRK09135.1"/>
    <property type="match status" value="1"/>
</dbReference>
<dbReference type="RefSeq" id="WP_094984247.1">
    <property type="nucleotide sequence ID" value="NZ_NHNI01000001.1"/>
</dbReference>
<dbReference type="SUPFAM" id="SSF51735">
    <property type="entry name" value="NAD(P)-binding Rossmann-fold domains"/>
    <property type="match status" value="1"/>
</dbReference>
<dbReference type="Proteomes" id="UP000216101">
    <property type="component" value="Unassembled WGS sequence"/>
</dbReference>
<comment type="caution">
    <text evidence="3">The sequence shown here is derived from an EMBL/GenBank/DDBJ whole genome shotgun (WGS) entry which is preliminary data.</text>
</comment>
<dbReference type="Pfam" id="PF13561">
    <property type="entry name" value="adh_short_C2"/>
    <property type="match status" value="1"/>
</dbReference>